<keyword evidence="2" id="KW-1185">Reference proteome</keyword>
<reference evidence="1" key="2">
    <citation type="journal article" date="2023" name="IMA Fungus">
        <title>Comparative genomic study of the Penicillium genus elucidates a diverse pangenome and 15 lateral gene transfer events.</title>
        <authorList>
            <person name="Petersen C."/>
            <person name="Sorensen T."/>
            <person name="Nielsen M.R."/>
            <person name="Sondergaard T.E."/>
            <person name="Sorensen J.L."/>
            <person name="Fitzpatrick D.A."/>
            <person name="Frisvad J.C."/>
            <person name="Nielsen K.L."/>
        </authorList>
    </citation>
    <scope>NUCLEOTIDE SEQUENCE</scope>
    <source>
        <strain evidence="1">IBT 16125</strain>
    </source>
</reference>
<dbReference type="Proteomes" id="UP001213681">
    <property type="component" value="Unassembled WGS sequence"/>
</dbReference>
<dbReference type="GeneID" id="81601995"/>
<sequence length="118" mass="13983">MAAPRIEHYTTDVHAHWEGGLAKDWSEVDLLGYETATDRMFRELCENPDAALVQVGHRSKLINDHGHDYRFNGKFTSDQSQPEHSHHEYNHFGKLMKWEGDRWYKYDFEVEVTDHIRP</sequence>
<comment type="caution">
    <text evidence="1">The sequence shown here is derived from an EMBL/GenBank/DDBJ whole genome shotgun (WGS) entry which is preliminary data.</text>
</comment>
<evidence type="ECO:0000313" key="2">
    <source>
        <dbReference type="Proteomes" id="UP001213681"/>
    </source>
</evidence>
<dbReference type="RefSeq" id="XP_056764578.1">
    <property type="nucleotide sequence ID" value="XM_056911752.1"/>
</dbReference>
<proteinExistence type="predicted"/>
<reference evidence="1" key="1">
    <citation type="submission" date="2022-12" db="EMBL/GenBank/DDBJ databases">
        <authorList>
            <person name="Petersen C."/>
        </authorList>
    </citation>
    <scope>NUCLEOTIDE SEQUENCE</scope>
    <source>
        <strain evidence="1">IBT 16125</strain>
    </source>
</reference>
<gene>
    <name evidence="1" type="ORF">N7458_008370</name>
</gene>
<dbReference type="EMBL" id="JAPVEA010000007">
    <property type="protein sequence ID" value="KAJ5444498.1"/>
    <property type="molecule type" value="Genomic_DNA"/>
</dbReference>
<organism evidence="1 2">
    <name type="scientific">Penicillium daleae</name>
    <dbReference type="NCBI Taxonomy" id="63821"/>
    <lineage>
        <taxon>Eukaryota</taxon>
        <taxon>Fungi</taxon>
        <taxon>Dikarya</taxon>
        <taxon>Ascomycota</taxon>
        <taxon>Pezizomycotina</taxon>
        <taxon>Eurotiomycetes</taxon>
        <taxon>Eurotiomycetidae</taxon>
        <taxon>Eurotiales</taxon>
        <taxon>Aspergillaceae</taxon>
        <taxon>Penicillium</taxon>
    </lineage>
</organism>
<dbReference type="AlphaFoldDB" id="A0AAD6C2K2"/>
<protein>
    <submittedName>
        <fullName evidence="1">Uncharacterized protein</fullName>
    </submittedName>
</protein>
<accession>A0AAD6C2K2</accession>
<name>A0AAD6C2K2_9EURO</name>
<evidence type="ECO:0000313" key="1">
    <source>
        <dbReference type="EMBL" id="KAJ5444498.1"/>
    </source>
</evidence>